<evidence type="ECO:0000313" key="1">
    <source>
        <dbReference type="EMBL" id="XBO38107.1"/>
    </source>
</evidence>
<dbReference type="RefSeq" id="WP_406854943.1">
    <property type="nucleotide sequence ID" value="NZ_CP157484.1"/>
</dbReference>
<evidence type="ECO:0008006" key="2">
    <source>
        <dbReference type="Google" id="ProtNLM"/>
    </source>
</evidence>
<dbReference type="InterPro" id="IPR014710">
    <property type="entry name" value="RmlC-like_jellyroll"/>
</dbReference>
<gene>
    <name evidence="1" type="ORF">ABEG18_20685</name>
</gene>
<accession>A0AAU7JCJ3</accession>
<dbReference type="SUPFAM" id="SSF51182">
    <property type="entry name" value="RmlC-like cupins"/>
    <property type="match status" value="1"/>
</dbReference>
<dbReference type="Gene3D" id="2.60.120.10">
    <property type="entry name" value="Jelly Rolls"/>
    <property type="match status" value="1"/>
</dbReference>
<dbReference type="EMBL" id="CP157484">
    <property type="protein sequence ID" value="XBO38107.1"/>
    <property type="molecule type" value="Genomic_DNA"/>
</dbReference>
<sequence>MYDKSDPRASLAATPASAPVFTAYSPADYVKFYEEQPAESGPDGRTWYMRGQNGVVGYSEAKAGARFSRSGQLDEWVLLLPDPGVSVRVTAGGETRTVAGYSVTFVPPGDSVVEVVEGGRIVRLFTTRSADLAALCSNAGAYVEPHHNIPPFQAWPTPPDGFKIRTYSLDVPDEPGRFGRIWRCTTFMVNYLAPQAGPRDITKLSPHHHDDFEQYSLSVQGSFIHHLRWPWTPNMKMWRNDEHEFVGTPSVTVIPPPAIHTTRGMDPGVNQLVDIFSPPRIDFSLKPGWVLNATDYPLPEAAPKG</sequence>
<reference evidence="1" key="1">
    <citation type="submission" date="2024-05" db="EMBL/GenBank/DDBJ databases">
        <authorList>
            <person name="Kim S."/>
            <person name="Heo J."/>
            <person name="Choi H."/>
            <person name="Choi Y."/>
            <person name="Kwon S.-W."/>
            <person name="Kim Y."/>
        </authorList>
    </citation>
    <scope>NUCLEOTIDE SEQUENCE</scope>
    <source>
        <strain evidence="1">KACC 23698</strain>
    </source>
</reference>
<organism evidence="1">
    <name type="scientific">Alsobacter sp. KACC 23698</name>
    <dbReference type="NCBI Taxonomy" id="3149229"/>
    <lineage>
        <taxon>Bacteria</taxon>
        <taxon>Pseudomonadati</taxon>
        <taxon>Pseudomonadota</taxon>
        <taxon>Alphaproteobacteria</taxon>
        <taxon>Hyphomicrobiales</taxon>
        <taxon>Alsobacteraceae</taxon>
        <taxon>Alsobacter</taxon>
    </lineage>
</organism>
<proteinExistence type="predicted"/>
<dbReference type="AlphaFoldDB" id="A0AAU7JCJ3"/>
<protein>
    <recommendedName>
        <fullName evidence="2">5-deoxy-glucuronate isomerase</fullName>
    </recommendedName>
</protein>
<dbReference type="InterPro" id="IPR011051">
    <property type="entry name" value="RmlC_Cupin_sf"/>
</dbReference>
<name>A0AAU7JCJ3_9HYPH</name>